<evidence type="ECO:0000313" key="2">
    <source>
        <dbReference type="EMBL" id="PMD05951.1"/>
    </source>
</evidence>
<dbReference type="AlphaFoldDB" id="A0A2N6VP74"/>
<reference evidence="2 3" key="1">
    <citation type="submission" date="2017-09" db="EMBL/GenBank/DDBJ databases">
        <title>Bacterial strain isolated from the female urinary microbiota.</title>
        <authorList>
            <person name="Thomas-White K."/>
            <person name="Kumar N."/>
            <person name="Forster S."/>
            <person name="Putonti C."/>
            <person name="Lawley T."/>
            <person name="Wolfe A.J."/>
        </authorList>
    </citation>
    <scope>NUCLEOTIDE SEQUENCE [LARGE SCALE GENOMIC DNA]</scope>
    <source>
        <strain evidence="2 3">UMB1301</strain>
    </source>
</reference>
<comment type="caution">
    <text evidence="2">The sequence shown here is derived from an EMBL/GenBank/DDBJ whole genome shotgun (WGS) entry which is preliminary data.</text>
</comment>
<protein>
    <submittedName>
        <fullName evidence="2">Uncharacterized protein</fullName>
    </submittedName>
</protein>
<evidence type="ECO:0000313" key="3">
    <source>
        <dbReference type="Proteomes" id="UP000235598"/>
    </source>
</evidence>
<sequence length="144" mass="15334">MKPQLVNSTRTLLPFTVALIAGMTIIQIIIVFTPGGPGVLGALLTAAVAIGCMLWQWRNIKTIAKIRFGKAIVHAVMFGTITTSFNLHALIHFAIAMRAGDATSVAQEFFTTSWVGATLCMSALWGAGFVASLIGAIAQRGWED</sequence>
<keyword evidence="1" id="KW-0812">Transmembrane</keyword>
<feature type="transmembrane region" description="Helical" evidence="1">
    <location>
        <begin position="75"/>
        <end position="95"/>
    </location>
</feature>
<feature type="transmembrane region" description="Helical" evidence="1">
    <location>
        <begin position="38"/>
        <end position="55"/>
    </location>
</feature>
<keyword evidence="1" id="KW-0472">Membrane</keyword>
<proteinExistence type="predicted"/>
<evidence type="ECO:0000256" key="1">
    <source>
        <dbReference type="SAM" id="Phobius"/>
    </source>
</evidence>
<dbReference type="RefSeq" id="WP_102237609.1">
    <property type="nucleotide sequence ID" value="NZ_PNHK01000001.1"/>
</dbReference>
<keyword evidence="1" id="KW-1133">Transmembrane helix</keyword>
<dbReference type="Proteomes" id="UP000235598">
    <property type="component" value="Unassembled WGS sequence"/>
</dbReference>
<dbReference type="OrthoDB" id="4804740at2"/>
<dbReference type="EMBL" id="PNHK01000001">
    <property type="protein sequence ID" value="PMD05951.1"/>
    <property type="molecule type" value="Genomic_DNA"/>
</dbReference>
<feature type="transmembrane region" description="Helical" evidence="1">
    <location>
        <begin position="12"/>
        <end position="32"/>
    </location>
</feature>
<feature type="transmembrane region" description="Helical" evidence="1">
    <location>
        <begin position="115"/>
        <end position="138"/>
    </location>
</feature>
<gene>
    <name evidence="2" type="ORF">CJ199_00630</name>
</gene>
<organism evidence="2 3">
    <name type="scientific">Brevibacterium paucivorans</name>
    <dbReference type="NCBI Taxonomy" id="170994"/>
    <lineage>
        <taxon>Bacteria</taxon>
        <taxon>Bacillati</taxon>
        <taxon>Actinomycetota</taxon>
        <taxon>Actinomycetes</taxon>
        <taxon>Micrococcales</taxon>
        <taxon>Brevibacteriaceae</taxon>
        <taxon>Brevibacterium</taxon>
    </lineage>
</organism>
<name>A0A2N6VP74_9MICO</name>
<accession>A0A2N6VP74</accession>